<evidence type="ECO:0000313" key="1">
    <source>
        <dbReference type="EMBL" id="KAL0305661.1"/>
    </source>
</evidence>
<accession>A0AAW2KHR8</accession>
<dbReference type="InterPro" id="IPR046960">
    <property type="entry name" value="PPR_At4g14850-like_plant"/>
</dbReference>
<gene>
    <name evidence="1" type="ORF">Sradi_5983400</name>
</gene>
<name>A0AAW2KHR8_SESRA</name>
<dbReference type="EMBL" id="JACGWJ010000028">
    <property type="protein sequence ID" value="KAL0305661.1"/>
    <property type="molecule type" value="Genomic_DNA"/>
</dbReference>
<dbReference type="GO" id="GO:0003723">
    <property type="term" value="F:RNA binding"/>
    <property type="evidence" value="ECO:0007669"/>
    <property type="project" value="InterPro"/>
</dbReference>
<organism evidence="1">
    <name type="scientific">Sesamum radiatum</name>
    <name type="common">Black benniseed</name>
    <dbReference type="NCBI Taxonomy" id="300843"/>
    <lineage>
        <taxon>Eukaryota</taxon>
        <taxon>Viridiplantae</taxon>
        <taxon>Streptophyta</taxon>
        <taxon>Embryophyta</taxon>
        <taxon>Tracheophyta</taxon>
        <taxon>Spermatophyta</taxon>
        <taxon>Magnoliopsida</taxon>
        <taxon>eudicotyledons</taxon>
        <taxon>Gunneridae</taxon>
        <taxon>Pentapetalae</taxon>
        <taxon>asterids</taxon>
        <taxon>lamiids</taxon>
        <taxon>Lamiales</taxon>
        <taxon>Pedaliaceae</taxon>
        <taxon>Sesamum</taxon>
    </lineage>
</organism>
<dbReference type="GO" id="GO:0009451">
    <property type="term" value="P:RNA modification"/>
    <property type="evidence" value="ECO:0007669"/>
    <property type="project" value="InterPro"/>
</dbReference>
<dbReference type="AlphaFoldDB" id="A0AAW2KHR8"/>
<dbReference type="PANTHER" id="PTHR47926">
    <property type="entry name" value="PENTATRICOPEPTIDE REPEAT-CONTAINING PROTEIN"/>
    <property type="match status" value="1"/>
</dbReference>
<dbReference type="InterPro" id="IPR011990">
    <property type="entry name" value="TPR-like_helical_dom_sf"/>
</dbReference>
<feature type="non-terminal residue" evidence="1">
    <location>
        <position position="56"/>
    </location>
</feature>
<protein>
    <submittedName>
        <fullName evidence="1">Pentatricopeptide repeat-containing protein, mitochondrial</fullName>
    </submittedName>
</protein>
<sequence>MDRDYSMKPRMEHYACMVDLLGRAGSLNQALEFVMQMPEKPNSDVWAALLVLVDCM</sequence>
<reference evidence="1" key="2">
    <citation type="journal article" date="2024" name="Plant">
        <title>Genomic evolution and insights into agronomic trait innovations of Sesamum species.</title>
        <authorList>
            <person name="Miao H."/>
            <person name="Wang L."/>
            <person name="Qu L."/>
            <person name="Liu H."/>
            <person name="Sun Y."/>
            <person name="Le M."/>
            <person name="Wang Q."/>
            <person name="Wei S."/>
            <person name="Zheng Y."/>
            <person name="Lin W."/>
            <person name="Duan Y."/>
            <person name="Cao H."/>
            <person name="Xiong S."/>
            <person name="Wang X."/>
            <person name="Wei L."/>
            <person name="Li C."/>
            <person name="Ma Q."/>
            <person name="Ju M."/>
            <person name="Zhao R."/>
            <person name="Li G."/>
            <person name="Mu C."/>
            <person name="Tian Q."/>
            <person name="Mei H."/>
            <person name="Zhang T."/>
            <person name="Gao T."/>
            <person name="Zhang H."/>
        </authorList>
    </citation>
    <scope>NUCLEOTIDE SEQUENCE</scope>
    <source>
        <strain evidence="1">G02</strain>
    </source>
</reference>
<proteinExistence type="predicted"/>
<dbReference type="PANTHER" id="PTHR47926:SF535">
    <property type="entry name" value="PENTACOTRIPEPTIDE-REPEAT REGION OF PRORP DOMAIN-CONTAINING PROTEIN"/>
    <property type="match status" value="1"/>
</dbReference>
<comment type="caution">
    <text evidence="1">The sequence shown here is derived from an EMBL/GenBank/DDBJ whole genome shotgun (WGS) entry which is preliminary data.</text>
</comment>
<dbReference type="Gene3D" id="1.25.40.10">
    <property type="entry name" value="Tetratricopeptide repeat domain"/>
    <property type="match status" value="1"/>
</dbReference>
<reference evidence="1" key="1">
    <citation type="submission" date="2020-06" db="EMBL/GenBank/DDBJ databases">
        <authorList>
            <person name="Li T."/>
            <person name="Hu X."/>
            <person name="Zhang T."/>
            <person name="Song X."/>
            <person name="Zhang H."/>
            <person name="Dai N."/>
            <person name="Sheng W."/>
            <person name="Hou X."/>
            <person name="Wei L."/>
        </authorList>
    </citation>
    <scope>NUCLEOTIDE SEQUENCE</scope>
    <source>
        <strain evidence="1">G02</strain>
        <tissue evidence="1">Leaf</tissue>
    </source>
</reference>